<feature type="domain" description="Transposase MuDR plant" evidence="1">
    <location>
        <begin position="2"/>
        <end position="53"/>
    </location>
</feature>
<evidence type="ECO:0000259" key="1">
    <source>
        <dbReference type="Pfam" id="PF03108"/>
    </source>
</evidence>
<dbReference type="EMBL" id="UZAU01000706">
    <property type="status" value="NOT_ANNOTATED_CDS"/>
    <property type="molecule type" value="Genomic_DNA"/>
</dbReference>
<evidence type="ECO:0000313" key="2">
    <source>
        <dbReference type="EnsemblPlants" id="cds.evm.model.08.1233"/>
    </source>
</evidence>
<evidence type="ECO:0000313" key="3">
    <source>
        <dbReference type="Proteomes" id="UP000596661"/>
    </source>
</evidence>
<proteinExistence type="predicted"/>
<organism evidence="2 3">
    <name type="scientific">Cannabis sativa</name>
    <name type="common">Hemp</name>
    <name type="synonym">Marijuana</name>
    <dbReference type="NCBI Taxonomy" id="3483"/>
    <lineage>
        <taxon>Eukaryota</taxon>
        <taxon>Viridiplantae</taxon>
        <taxon>Streptophyta</taxon>
        <taxon>Embryophyta</taxon>
        <taxon>Tracheophyta</taxon>
        <taxon>Spermatophyta</taxon>
        <taxon>Magnoliopsida</taxon>
        <taxon>eudicotyledons</taxon>
        <taxon>Gunneridae</taxon>
        <taxon>Pentapetalae</taxon>
        <taxon>rosids</taxon>
        <taxon>fabids</taxon>
        <taxon>Rosales</taxon>
        <taxon>Cannabaceae</taxon>
        <taxon>Cannabis</taxon>
    </lineage>
</organism>
<dbReference type="Pfam" id="PF03108">
    <property type="entry name" value="DBD_Tnp_Mut"/>
    <property type="match status" value="1"/>
</dbReference>
<dbReference type="Gramene" id="evm.model.08.1233">
    <property type="protein sequence ID" value="cds.evm.model.08.1233"/>
    <property type="gene ID" value="evm.TU.08.1233"/>
</dbReference>
<protein>
    <recommendedName>
        <fullName evidence="1">Transposase MuDR plant domain-containing protein</fullName>
    </recommendedName>
</protein>
<sequence>MFKSGVCYYAMINNFQFRTKRSKLREYVVTCVDENCKWYVRASTFKHTEYFKVRKYVKEHTCSLEVIMEDHRQANCNVIGELIKTKFTTIKRVHTPNDIMKDMLDDYIVSMSYSKAWRLREKAIELASTELLPLKRRPVLLHLRRSVLLHLR</sequence>
<keyword evidence="3" id="KW-1185">Reference proteome</keyword>
<name>A0A803Q815_CANSA</name>
<accession>A0A803Q815</accession>
<reference evidence="2" key="2">
    <citation type="submission" date="2021-03" db="UniProtKB">
        <authorList>
            <consortium name="EnsemblPlants"/>
        </authorList>
    </citation>
    <scope>IDENTIFICATION</scope>
</reference>
<dbReference type="OMA" id="DENCKWY"/>
<dbReference type="EnsemblPlants" id="evm.model.08.1233">
    <property type="protein sequence ID" value="cds.evm.model.08.1233"/>
    <property type="gene ID" value="evm.TU.08.1233"/>
</dbReference>
<reference evidence="2" key="1">
    <citation type="submission" date="2018-11" db="EMBL/GenBank/DDBJ databases">
        <authorList>
            <person name="Grassa J C."/>
        </authorList>
    </citation>
    <scope>NUCLEOTIDE SEQUENCE [LARGE SCALE GENOMIC DNA]</scope>
</reference>
<dbReference type="Proteomes" id="UP000596661">
    <property type="component" value="Chromosome 8"/>
</dbReference>
<dbReference type="AlphaFoldDB" id="A0A803Q815"/>
<dbReference type="InterPro" id="IPR004332">
    <property type="entry name" value="Transposase_MuDR"/>
</dbReference>